<name>A0A7W8VEU7_9ACTN</name>
<dbReference type="PANTHER" id="PTHR33705">
    <property type="entry name" value="PHOSPHOCARRIER PROTEIN HPR"/>
    <property type="match status" value="1"/>
</dbReference>
<evidence type="ECO:0000256" key="2">
    <source>
        <dbReference type="ARBA" id="ARBA00022490"/>
    </source>
</evidence>
<dbReference type="GO" id="GO:0005737">
    <property type="term" value="C:cytoplasm"/>
    <property type="evidence" value="ECO:0007669"/>
    <property type="project" value="UniProtKB-SubCell"/>
</dbReference>
<keyword evidence="2" id="KW-0963">Cytoplasm</keyword>
<reference evidence="5 6" key="1">
    <citation type="submission" date="2020-08" db="EMBL/GenBank/DDBJ databases">
        <title>Sequencing the genomes of 1000 actinobacteria strains.</title>
        <authorList>
            <person name="Klenk H.-P."/>
        </authorList>
    </citation>
    <scope>NUCLEOTIDE SEQUENCE [LARGE SCALE GENOMIC DNA]</scope>
    <source>
        <strain evidence="5 6">DSM 44551</strain>
    </source>
</reference>
<dbReference type="AlphaFoldDB" id="A0A7W8VEU7"/>
<dbReference type="SUPFAM" id="SSF55594">
    <property type="entry name" value="HPr-like"/>
    <property type="match status" value="1"/>
</dbReference>
<dbReference type="Proteomes" id="UP000572635">
    <property type="component" value="Unassembled WGS sequence"/>
</dbReference>
<dbReference type="CDD" id="cd00367">
    <property type="entry name" value="PTS-HPr_like"/>
    <property type="match status" value="1"/>
</dbReference>
<dbReference type="GO" id="GO:0009401">
    <property type="term" value="P:phosphoenolpyruvate-dependent sugar phosphotransferase system"/>
    <property type="evidence" value="ECO:0007669"/>
    <property type="project" value="UniProtKB-KW"/>
</dbReference>
<organism evidence="5 6">
    <name type="scientific">Nocardiopsis composta</name>
    <dbReference type="NCBI Taxonomy" id="157465"/>
    <lineage>
        <taxon>Bacteria</taxon>
        <taxon>Bacillati</taxon>
        <taxon>Actinomycetota</taxon>
        <taxon>Actinomycetes</taxon>
        <taxon>Streptosporangiales</taxon>
        <taxon>Nocardiopsidaceae</taxon>
        <taxon>Nocardiopsis</taxon>
    </lineage>
</organism>
<dbReference type="PANTHER" id="PTHR33705:SF2">
    <property type="entry name" value="PHOSPHOCARRIER PROTEIN NPR"/>
    <property type="match status" value="1"/>
</dbReference>
<keyword evidence="3" id="KW-0598">Phosphotransferase system</keyword>
<dbReference type="RefSeq" id="WP_184393243.1">
    <property type="nucleotide sequence ID" value="NZ_BAAAJD010000014.1"/>
</dbReference>
<gene>
    <name evidence="5" type="ORF">HDA36_003547</name>
</gene>
<sequence length="89" mass="8547">MPSTDVTIASAVGLHARPAGLFVKAAAATGVPVTIAKQGGAPVDARSLLGVMALGAGHGDTVTLTAEGEGADAALAELADLLGRDLDAA</sequence>
<dbReference type="InterPro" id="IPR035895">
    <property type="entry name" value="HPr-like_sf"/>
</dbReference>
<comment type="subcellular location">
    <subcellularLocation>
        <location evidence="1">Cytoplasm</location>
    </subcellularLocation>
</comment>
<dbReference type="Pfam" id="PF00381">
    <property type="entry name" value="PTS-HPr"/>
    <property type="match status" value="1"/>
</dbReference>
<comment type="caution">
    <text evidence="5">The sequence shown here is derived from an EMBL/GenBank/DDBJ whole genome shotgun (WGS) entry which is preliminary data.</text>
</comment>
<evidence type="ECO:0000259" key="4">
    <source>
        <dbReference type="PROSITE" id="PS51350"/>
    </source>
</evidence>
<proteinExistence type="predicted"/>
<dbReference type="Gene3D" id="3.30.1340.10">
    <property type="entry name" value="HPr-like"/>
    <property type="match status" value="1"/>
</dbReference>
<dbReference type="InterPro" id="IPR000032">
    <property type="entry name" value="HPr-like"/>
</dbReference>
<dbReference type="NCBIfam" id="TIGR01003">
    <property type="entry name" value="PTS_HPr_family"/>
    <property type="match status" value="1"/>
</dbReference>
<evidence type="ECO:0000256" key="3">
    <source>
        <dbReference type="ARBA" id="ARBA00022683"/>
    </source>
</evidence>
<feature type="domain" description="HPr" evidence="4">
    <location>
        <begin position="1"/>
        <end position="89"/>
    </location>
</feature>
<accession>A0A7W8VEU7</accession>
<evidence type="ECO:0000313" key="6">
    <source>
        <dbReference type="Proteomes" id="UP000572635"/>
    </source>
</evidence>
<dbReference type="PRINTS" id="PR00107">
    <property type="entry name" value="PHOSPHOCPHPR"/>
</dbReference>
<protein>
    <submittedName>
        <fullName evidence="5">Phosphocarrier protein</fullName>
    </submittedName>
</protein>
<keyword evidence="6" id="KW-1185">Reference proteome</keyword>
<dbReference type="PROSITE" id="PS51350">
    <property type="entry name" value="PTS_HPR_DOM"/>
    <property type="match status" value="1"/>
</dbReference>
<dbReference type="EMBL" id="JACHDB010000001">
    <property type="protein sequence ID" value="MBB5433463.1"/>
    <property type="molecule type" value="Genomic_DNA"/>
</dbReference>
<evidence type="ECO:0000256" key="1">
    <source>
        <dbReference type="ARBA" id="ARBA00004496"/>
    </source>
</evidence>
<dbReference type="InterPro" id="IPR050399">
    <property type="entry name" value="HPr"/>
</dbReference>
<evidence type="ECO:0000313" key="5">
    <source>
        <dbReference type="EMBL" id="MBB5433463.1"/>
    </source>
</evidence>